<keyword evidence="7" id="KW-0695">RNA-directed DNA polymerase</keyword>
<dbReference type="CDD" id="cd01647">
    <property type="entry name" value="RT_LTR"/>
    <property type="match status" value="1"/>
</dbReference>
<dbReference type="PANTHER" id="PTHR37984:SF8">
    <property type="entry name" value="CCHC-TYPE DOMAIN-CONTAINING PROTEIN"/>
    <property type="match status" value="1"/>
</dbReference>
<keyword evidence="11" id="KW-1185">Reference proteome</keyword>
<dbReference type="InterPro" id="IPR050951">
    <property type="entry name" value="Retrovirus_Pol_polyprotein"/>
</dbReference>
<name>A0ABM1ZCY3_AEDAL</name>
<dbReference type="Pfam" id="PF17917">
    <property type="entry name" value="RT_RNaseH"/>
    <property type="match status" value="1"/>
</dbReference>
<dbReference type="GeneID" id="134290807"/>
<proteinExistence type="predicted"/>
<protein>
    <recommendedName>
        <fullName evidence="1">RNA-directed DNA polymerase</fullName>
        <ecNumber evidence="1">2.7.7.49</ecNumber>
    </recommendedName>
</protein>
<sequence>MNNEQFERFMQLQNGALREIVKSFQNVQVQQQQQQPAGQQQNLQMAANSTASSVPLPPPLELSGDMEENFEFFSTNWKNYASAMGMDEWPVDHDKQKTSILLSVIGSAALKKYFNFGLTDAQRLSPDVALQAIKAKVVRERNKIVDWFEFFSLMQQPVELIDDYVARLKSLAKLCKFGALEEDLIVYKIVTSNKWQKLRAKMLTMPNLTEVKVIDLCRAEEIAEKHASAMGACSVEVNMVKKKHFKCKYCGDRHEFAKGVCPALGKKCNVCGGKNHFAKVCKLDRKQKGKSRRKVKKVQEESCDSEDTESVNSDNGESESSSDEAVIGKVYDFSESGGNVLADVELFIGGKWKIVQCELDTGANTSLVGIDWIKGMAGCDQLQLLPSKFRLQSFGGGSIPVLGEVRLPCKRRNRKYTLALQVVDVPHKPLLSAKVCKTLGFIKFCNSVSITSPLSEEHLLNVYRIKAQQIVDQHSNIFEGYGKFPGVVSLEVDPDVTPSIQQPRRVPIAMRDKLKKELRKLEQDGLIIKETQHTDWVSNIVLVRRGGIESDSIRICLDPIPLNKALKRPNLQFTTIDEILPELGKAKVFSTVDAKKGFWHVVLDHPSSLLTTFWTPFGRYRWTRLPFGIAPAPEIFQMKLQEVIQDLEGVECIADDILIFGTGDNLQEALESHNGCLERLLIRLEENNVKLNRNKLKLCMTSVKFYGHVLTTRGLQPDESKVETIKNYPRPQDKKELQRFVGMVNYLSRFIPNLSSNFAVLRRLISDKEPWVWDNKEEEEFARIKSLVADTRSLQYYDVTQPLIIECDASSFGLGTAVFQSHGVIGYASRTLTSTERNYAQIEKELLAILFSCIRFDQLIVGNPKTIVRTDHKPLVNVFQKPLLSAPKRLQHMLLSLQRYNLEIQFVKGKENVVADAISRAPLDEGRPEDQFNKRNIYQVFRQLEDVNPSKFLKITDERLTEVIQETAKDPSMQQIIRYIRDGWPVSADKVPDGVKVFFKHRDELSHQDGIVFRNDRVVVPYHLRRKLTEKVHISHNGVEGTLKLACANLFWPGMTTQIKDAVARCEVCAKYAASQPVPPMQSVAIPVHPFQLVSMDVFFADYQGEKRKFLVTVDHYSDFFEVDLLKSLTPNSAITVCKKKFSRHGKPQLVITDNGTNFVNKEWRLFATEWEFQHSTSAPYHQQANGKSEAAVKIAKRLLKKSEESGVDFWYALLHWRNIPNKIGSSPAARLFSRSTRCGLPTSLENLMPKPVQNVPNSIEDARRKTKFHYDKAARKLPALEAGSPVYVQLHPETTKHWIPGTVTNRMNDRSYLVNVDGAVYRRDLVNLKPRKEPYMPVQPSSSAKQSNIPEDVSTGAVVEVQPSVPDDVVVNQPSTEMTELPIGLDTMEIPMQQPTRTPSKPDYPSPRVPKKNDRPKREIRLPSKLKDYDLN</sequence>
<keyword evidence="5" id="KW-0255">Endonuclease</keyword>
<keyword evidence="2" id="KW-0808">Transferase</keyword>
<dbReference type="Pfam" id="PF17921">
    <property type="entry name" value="Integrase_H2C2"/>
    <property type="match status" value="1"/>
</dbReference>
<dbReference type="EnsemblMetazoa" id="AALFPA23_017340.R25296">
    <property type="protein sequence ID" value="AALFPA23_017340.P25296"/>
    <property type="gene ID" value="AALFPA23_017340"/>
</dbReference>
<keyword evidence="6" id="KW-0378">Hydrolase</keyword>
<feature type="compositionally biased region" description="Basic and acidic residues" evidence="8">
    <location>
        <begin position="1412"/>
        <end position="1433"/>
    </location>
</feature>
<evidence type="ECO:0000259" key="9">
    <source>
        <dbReference type="PROSITE" id="PS50994"/>
    </source>
</evidence>
<evidence type="ECO:0000256" key="5">
    <source>
        <dbReference type="ARBA" id="ARBA00022759"/>
    </source>
</evidence>
<dbReference type="Proteomes" id="UP000069940">
    <property type="component" value="Unassembled WGS sequence"/>
</dbReference>
<evidence type="ECO:0000256" key="6">
    <source>
        <dbReference type="ARBA" id="ARBA00022801"/>
    </source>
</evidence>
<evidence type="ECO:0000313" key="11">
    <source>
        <dbReference type="Proteomes" id="UP000069940"/>
    </source>
</evidence>
<evidence type="ECO:0000313" key="10">
    <source>
        <dbReference type="EnsemblMetazoa" id="AALFPA23_017340.P25296"/>
    </source>
</evidence>
<feature type="region of interest" description="Disordered" evidence="8">
    <location>
        <begin position="32"/>
        <end position="58"/>
    </location>
</feature>
<dbReference type="SUPFAM" id="SSF53098">
    <property type="entry name" value="Ribonuclease H-like"/>
    <property type="match status" value="1"/>
</dbReference>
<dbReference type="InterPro" id="IPR041373">
    <property type="entry name" value="RT_RNaseH"/>
</dbReference>
<dbReference type="Gene3D" id="3.30.420.10">
    <property type="entry name" value="Ribonuclease H-like superfamily/Ribonuclease H"/>
    <property type="match status" value="1"/>
</dbReference>
<reference evidence="10" key="2">
    <citation type="submission" date="2025-05" db="UniProtKB">
        <authorList>
            <consortium name="EnsemblMetazoa"/>
        </authorList>
    </citation>
    <scope>IDENTIFICATION</scope>
    <source>
        <strain evidence="10">Foshan</strain>
    </source>
</reference>
<dbReference type="InterPro" id="IPR036397">
    <property type="entry name" value="RNaseH_sf"/>
</dbReference>
<accession>A0ABM1ZCY3</accession>
<dbReference type="InterPro" id="IPR012337">
    <property type="entry name" value="RNaseH-like_sf"/>
</dbReference>
<dbReference type="Gene3D" id="3.10.10.10">
    <property type="entry name" value="HIV Type 1 Reverse Transcriptase, subunit A, domain 1"/>
    <property type="match status" value="1"/>
</dbReference>
<dbReference type="SUPFAM" id="SSF56672">
    <property type="entry name" value="DNA/RNA polymerases"/>
    <property type="match status" value="1"/>
</dbReference>
<evidence type="ECO:0000256" key="1">
    <source>
        <dbReference type="ARBA" id="ARBA00012493"/>
    </source>
</evidence>
<feature type="region of interest" description="Disordered" evidence="8">
    <location>
        <begin position="292"/>
        <end position="323"/>
    </location>
</feature>
<reference evidence="11" key="1">
    <citation type="journal article" date="2015" name="Proc. Natl. Acad. Sci. U.S.A.">
        <title>Genome sequence of the Asian Tiger mosquito, Aedes albopictus, reveals insights into its biology, genetics, and evolution.</title>
        <authorList>
            <person name="Chen X.G."/>
            <person name="Jiang X."/>
            <person name="Gu J."/>
            <person name="Xu M."/>
            <person name="Wu Y."/>
            <person name="Deng Y."/>
            <person name="Zhang C."/>
            <person name="Bonizzoni M."/>
            <person name="Dermauw W."/>
            <person name="Vontas J."/>
            <person name="Armbruster P."/>
            <person name="Huang X."/>
            <person name="Yang Y."/>
            <person name="Zhang H."/>
            <person name="He W."/>
            <person name="Peng H."/>
            <person name="Liu Y."/>
            <person name="Wu K."/>
            <person name="Chen J."/>
            <person name="Lirakis M."/>
            <person name="Topalis P."/>
            <person name="Van Leeuwen T."/>
            <person name="Hall A.B."/>
            <person name="Jiang X."/>
            <person name="Thorpe C."/>
            <person name="Mueller R.L."/>
            <person name="Sun C."/>
            <person name="Waterhouse R.M."/>
            <person name="Yan G."/>
            <person name="Tu Z.J."/>
            <person name="Fang X."/>
            <person name="James A.A."/>
        </authorList>
    </citation>
    <scope>NUCLEOTIDE SEQUENCE [LARGE SCALE GENOMIC DNA]</scope>
    <source>
        <strain evidence="11">Foshan</strain>
    </source>
</reference>
<organism evidence="10 11">
    <name type="scientific">Aedes albopictus</name>
    <name type="common">Asian tiger mosquito</name>
    <name type="synonym">Stegomyia albopicta</name>
    <dbReference type="NCBI Taxonomy" id="7160"/>
    <lineage>
        <taxon>Eukaryota</taxon>
        <taxon>Metazoa</taxon>
        <taxon>Ecdysozoa</taxon>
        <taxon>Arthropoda</taxon>
        <taxon>Hexapoda</taxon>
        <taxon>Insecta</taxon>
        <taxon>Pterygota</taxon>
        <taxon>Neoptera</taxon>
        <taxon>Endopterygota</taxon>
        <taxon>Diptera</taxon>
        <taxon>Nematocera</taxon>
        <taxon>Culicoidea</taxon>
        <taxon>Culicidae</taxon>
        <taxon>Culicinae</taxon>
        <taxon>Aedini</taxon>
        <taxon>Aedes</taxon>
        <taxon>Stegomyia</taxon>
    </lineage>
</organism>
<feature type="region of interest" description="Disordered" evidence="8">
    <location>
        <begin position="1333"/>
        <end position="1353"/>
    </location>
</feature>
<feature type="compositionally biased region" description="Low complexity" evidence="8">
    <location>
        <begin position="32"/>
        <end position="44"/>
    </location>
</feature>
<dbReference type="Gene3D" id="1.10.340.70">
    <property type="match status" value="1"/>
</dbReference>
<feature type="domain" description="Integrase catalytic" evidence="9">
    <location>
        <begin position="1086"/>
        <end position="1258"/>
    </location>
</feature>
<dbReference type="InterPro" id="IPR000477">
    <property type="entry name" value="RT_dom"/>
</dbReference>
<dbReference type="InterPro" id="IPR043128">
    <property type="entry name" value="Rev_trsase/Diguanyl_cyclase"/>
</dbReference>
<dbReference type="InterPro" id="IPR041588">
    <property type="entry name" value="Integrase_H2C2"/>
</dbReference>
<evidence type="ECO:0000256" key="4">
    <source>
        <dbReference type="ARBA" id="ARBA00022722"/>
    </source>
</evidence>
<feature type="compositionally biased region" description="Polar residues" evidence="8">
    <location>
        <begin position="1340"/>
        <end position="1350"/>
    </location>
</feature>
<dbReference type="Pfam" id="PF00078">
    <property type="entry name" value="RVT_1"/>
    <property type="match status" value="1"/>
</dbReference>
<keyword evidence="4" id="KW-0540">Nuclease</keyword>
<dbReference type="EC" id="2.7.7.49" evidence="1"/>
<dbReference type="Gene3D" id="3.30.70.270">
    <property type="match status" value="2"/>
</dbReference>
<dbReference type="CDD" id="cd05481">
    <property type="entry name" value="retropepsin_like_LTR_1"/>
    <property type="match status" value="1"/>
</dbReference>
<evidence type="ECO:0000256" key="8">
    <source>
        <dbReference type="SAM" id="MobiDB-lite"/>
    </source>
</evidence>
<feature type="region of interest" description="Disordered" evidence="8">
    <location>
        <begin position="1386"/>
        <end position="1433"/>
    </location>
</feature>
<dbReference type="InterPro" id="IPR001584">
    <property type="entry name" value="Integrase_cat-core"/>
</dbReference>
<dbReference type="CDD" id="cd09274">
    <property type="entry name" value="RNase_HI_RT_Ty3"/>
    <property type="match status" value="1"/>
</dbReference>
<evidence type="ECO:0000256" key="2">
    <source>
        <dbReference type="ARBA" id="ARBA00022679"/>
    </source>
</evidence>
<keyword evidence="3" id="KW-0548">Nucleotidyltransferase</keyword>
<dbReference type="Pfam" id="PF00665">
    <property type="entry name" value="rve"/>
    <property type="match status" value="1"/>
</dbReference>
<evidence type="ECO:0000256" key="7">
    <source>
        <dbReference type="ARBA" id="ARBA00022918"/>
    </source>
</evidence>
<dbReference type="InterPro" id="IPR043502">
    <property type="entry name" value="DNA/RNA_pol_sf"/>
</dbReference>
<dbReference type="PANTHER" id="PTHR37984">
    <property type="entry name" value="PROTEIN CBG26694"/>
    <property type="match status" value="1"/>
</dbReference>
<dbReference type="RefSeq" id="XP_062713994.1">
    <property type="nucleotide sequence ID" value="XM_062858010.1"/>
</dbReference>
<dbReference type="PROSITE" id="PS50994">
    <property type="entry name" value="INTEGRASE"/>
    <property type="match status" value="1"/>
</dbReference>
<evidence type="ECO:0000256" key="3">
    <source>
        <dbReference type="ARBA" id="ARBA00022695"/>
    </source>
</evidence>